<dbReference type="Gene3D" id="3.90.550.10">
    <property type="entry name" value="Spore Coat Polysaccharide Biosynthesis Protein SpsA, Chain A"/>
    <property type="match status" value="1"/>
</dbReference>
<dbReference type="InterPro" id="IPR029044">
    <property type="entry name" value="Nucleotide-diphossugar_trans"/>
</dbReference>
<dbReference type="Proteomes" id="UP000784128">
    <property type="component" value="Unassembled WGS sequence"/>
</dbReference>
<organism evidence="2 3">
    <name type="scientific">Pelotalea chapellei</name>
    <dbReference type="NCBI Taxonomy" id="44671"/>
    <lineage>
        <taxon>Bacteria</taxon>
        <taxon>Pseudomonadati</taxon>
        <taxon>Thermodesulfobacteriota</taxon>
        <taxon>Desulfuromonadia</taxon>
        <taxon>Geobacterales</taxon>
        <taxon>Geobacteraceae</taxon>
        <taxon>Pelotalea</taxon>
    </lineage>
</organism>
<evidence type="ECO:0000259" key="1">
    <source>
        <dbReference type="Pfam" id="PF00535"/>
    </source>
</evidence>
<protein>
    <submittedName>
        <fullName evidence="2">Glycosyltransferase family 2 protein</fullName>
    </submittedName>
</protein>
<accession>A0ABS5UA44</accession>
<dbReference type="InterPro" id="IPR050834">
    <property type="entry name" value="Glycosyltransf_2"/>
</dbReference>
<dbReference type="RefSeq" id="WP_214299613.1">
    <property type="nucleotide sequence ID" value="NZ_JAHDYS010000010.1"/>
</dbReference>
<dbReference type="PANTHER" id="PTHR43685:SF2">
    <property type="entry name" value="GLYCOSYLTRANSFERASE 2-LIKE DOMAIN-CONTAINING PROTEIN"/>
    <property type="match status" value="1"/>
</dbReference>
<keyword evidence="3" id="KW-1185">Reference proteome</keyword>
<sequence length="305" mass="34656">MGEPSQSDIATGPFFSVVISTYNRAKKLQRALDSLANQTFQNFEVLICDDGSTDDTAKVVSAAAERINVRHLWEPNWGGPAKPRNNGIKAAQGVWICFLDSDDWWYPAKLEKILPLTNHNDVVYHACDVYSPGGKRLRRKKSRQVTVPAFVDLMTRGNALITSSVCVRRDLLATSGGFIEDKTFIAIEDYDLWLRLALKTERFHFLSEPLGAYWADDENISGMSEKYITSELALSDKYLCRLHGTDRKEAEILLAYKIGIAKNHLKQFSDSKYYLTIGIKSHRIKIKLYSILYLILAKLRCHYPI</sequence>
<feature type="domain" description="Glycosyltransferase 2-like" evidence="1">
    <location>
        <begin position="16"/>
        <end position="142"/>
    </location>
</feature>
<name>A0ABS5UA44_9BACT</name>
<dbReference type="EMBL" id="JAHDYS010000010">
    <property type="protein sequence ID" value="MBT1072530.1"/>
    <property type="molecule type" value="Genomic_DNA"/>
</dbReference>
<gene>
    <name evidence="2" type="ORF">KJB30_12085</name>
</gene>
<dbReference type="CDD" id="cd00761">
    <property type="entry name" value="Glyco_tranf_GTA_type"/>
    <property type="match status" value="1"/>
</dbReference>
<evidence type="ECO:0000313" key="3">
    <source>
        <dbReference type="Proteomes" id="UP000784128"/>
    </source>
</evidence>
<dbReference type="Pfam" id="PF00535">
    <property type="entry name" value="Glycos_transf_2"/>
    <property type="match status" value="1"/>
</dbReference>
<comment type="caution">
    <text evidence="2">The sequence shown here is derived from an EMBL/GenBank/DDBJ whole genome shotgun (WGS) entry which is preliminary data.</text>
</comment>
<dbReference type="InterPro" id="IPR001173">
    <property type="entry name" value="Glyco_trans_2-like"/>
</dbReference>
<dbReference type="SUPFAM" id="SSF53448">
    <property type="entry name" value="Nucleotide-diphospho-sugar transferases"/>
    <property type="match status" value="1"/>
</dbReference>
<reference evidence="2 3" key="1">
    <citation type="submission" date="2021-05" db="EMBL/GenBank/DDBJ databases">
        <title>The draft genome of Geobacter chapellei DSM 13688.</title>
        <authorList>
            <person name="Xu Z."/>
            <person name="Masuda Y."/>
            <person name="Itoh H."/>
            <person name="Senoo K."/>
        </authorList>
    </citation>
    <scope>NUCLEOTIDE SEQUENCE [LARGE SCALE GENOMIC DNA]</scope>
    <source>
        <strain evidence="2 3">DSM 13688</strain>
    </source>
</reference>
<dbReference type="PANTHER" id="PTHR43685">
    <property type="entry name" value="GLYCOSYLTRANSFERASE"/>
    <property type="match status" value="1"/>
</dbReference>
<evidence type="ECO:0000313" key="2">
    <source>
        <dbReference type="EMBL" id="MBT1072530.1"/>
    </source>
</evidence>
<proteinExistence type="predicted"/>